<name>A0A161PFQ7_9BACI</name>
<evidence type="ECO:0000256" key="2">
    <source>
        <dbReference type="ARBA" id="ARBA00001947"/>
    </source>
</evidence>
<evidence type="ECO:0000256" key="4">
    <source>
        <dbReference type="ARBA" id="ARBA00022723"/>
    </source>
</evidence>
<dbReference type="SUPFAM" id="SSF53187">
    <property type="entry name" value="Zn-dependent exopeptidases"/>
    <property type="match status" value="1"/>
</dbReference>
<dbReference type="GO" id="GO:0016787">
    <property type="term" value="F:hydrolase activity"/>
    <property type="evidence" value="ECO:0007669"/>
    <property type="project" value="UniProtKB-KW"/>
</dbReference>
<dbReference type="InterPro" id="IPR002933">
    <property type="entry name" value="Peptidase_M20"/>
</dbReference>
<dbReference type="Pfam" id="PF07687">
    <property type="entry name" value="M20_dimer"/>
    <property type="match status" value="1"/>
</dbReference>
<feature type="domain" description="Peptidase M20 dimerisation" evidence="8">
    <location>
        <begin position="207"/>
        <end position="305"/>
    </location>
</feature>
<dbReference type="Gene3D" id="3.30.70.360">
    <property type="match status" value="1"/>
</dbReference>
<organism evidence="9 10">
    <name type="scientific">Alkalihalobacillus trypoxylicola</name>
    <dbReference type="NCBI Taxonomy" id="519424"/>
    <lineage>
        <taxon>Bacteria</taxon>
        <taxon>Bacillati</taxon>
        <taxon>Bacillota</taxon>
        <taxon>Bacilli</taxon>
        <taxon>Bacillales</taxon>
        <taxon>Bacillaceae</taxon>
        <taxon>Alkalihalobacillus</taxon>
    </lineage>
</organism>
<dbReference type="GO" id="GO:0046872">
    <property type="term" value="F:metal ion binding"/>
    <property type="evidence" value="ECO:0007669"/>
    <property type="project" value="UniProtKB-KW"/>
</dbReference>
<gene>
    <name evidence="9" type="ORF">AZF04_04215</name>
</gene>
<keyword evidence="7" id="KW-0170">Cobalt</keyword>
<dbReference type="EMBL" id="LTAO01000012">
    <property type="protein sequence ID" value="KYG31987.1"/>
    <property type="molecule type" value="Genomic_DNA"/>
</dbReference>
<evidence type="ECO:0000313" key="9">
    <source>
        <dbReference type="EMBL" id="KYG31987.1"/>
    </source>
</evidence>
<evidence type="ECO:0000256" key="6">
    <source>
        <dbReference type="ARBA" id="ARBA00022833"/>
    </source>
</evidence>
<comment type="similarity">
    <text evidence="3">Belongs to the peptidase M20A family.</text>
</comment>
<dbReference type="InterPro" id="IPR010182">
    <property type="entry name" value="ArgE/DapE"/>
</dbReference>
<dbReference type="RefSeq" id="WP_061948341.1">
    <property type="nucleotide sequence ID" value="NZ_LTAO01000012.1"/>
</dbReference>
<evidence type="ECO:0000256" key="3">
    <source>
        <dbReference type="ARBA" id="ARBA00006247"/>
    </source>
</evidence>
<comment type="caution">
    <text evidence="9">The sequence shown here is derived from an EMBL/GenBank/DDBJ whole genome shotgun (WGS) entry which is preliminary data.</text>
</comment>
<comment type="cofactor">
    <cofactor evidence="1">
        <name>Co(2+)</name>
        <dbReference type="ChEBI" id="CHEBI:48828"/>
    </cofactor>
</comment>
<keyword evidence="6" id="KW-0862">Zinc</keyword>
<dbReference type="NCBIfam" id="NF006370">
    <property type="entry name" value="PRK08596.1"/>
    <property type="match status" value="1"/>
</dbReference>
<accession>A0A161PFQ7</accession>
<dbReference type="Gene3D" id="3.40.630.10">
    <property type="entry name" value="Zn peptidases"/>
    <property type="match status" value="1"/>
</dbReference>
<dbReference type="PANTHER" id="PTHR43808:SF24">
    <property type="entry name" value="N-FORMYL-4-AMINO-5-AMINOMETHYL-2-METHYLPYRIMIDINE DEFORMYLASE"/>
    <property type="match status" value="1"/>
</dbReference>
<dbReference type="InterPro" id="IPR050072">
    <property type="entry name" value="Peptidase_M20A"/>
</dbReference>
<dbReference type="InterPro" id="IPR011650">
    <property type="entry name" value="Peptidase_M20_dimer"/>
</dbReference>
<keyword evidence="10" id="KW-1185">Reference proteome</keyword>
<dbReference type="PANTHER" id="PTHR43808">
    <property type="entry name" value="ACETYLORNITHINE DEACETYLASE"/>
    <property type="match status" value="1"/>
</dbReference>
<dbReference type="AlphaFoldDB" id="A0A161PFQ7"/>
<dbReference type="OrthoDB" id="9792335at2"/>
<protein>
    <submittedName>
        <fullName evidence="9">Acetylornithine deacetylase</fullName>
    </submittedName>
</protein>
<reference evidence="9" key="1">
    <citation type="submission" date="2016-02" db="EMBL/GenBank/DDBJ databases">
        <title>Genome sequence of Bacillus trypoxylicola KCTC 13244(T).</title>
        <authorList>
            <person name="Jeong H."/>
            <person name="Park S.-H."/>
            <person name="Choi S.-K."/>
        </authorList>
    </citation>
    <scope>NUCLEOTIDE SEQUENCE [LARGE SCALE GENOMIC DNA]</scope>
    <source>
        <strain evidence="9">KCTC 13244</strain>
    </source>
</reference>
<evidence type="ECO:0000313" key="10">
    <source>
        <dbReference type="Proteomes" id="UP000075806"/>
    </source>
</evidence>
<evidence type="ECO:0000256" key="1">
    <source>
        <dbReference type="ARBA" id="ARBA00001941"/>
    </source>
</evidence>
<dbReference type="InterPro" id="IPR036264">
    <property type="entry name" value="Bact_exopeptidase_dim_dom"/>
</dbReference>
<dbReference type="Pfam" id="PF01546">
    <property type="entry name" value="Peptidase_M20"/>
    <property type="match status" value="1"/>
</dbReference>
<sequence>MNSNPLSNLVEEHKEELLSLLTKLVSFQTESPPARNTLPAQKFIADYLKDLGADVDMWEIYHNDFNVVGTKKGSNSNEYRSLILNGHIDVAAIEDKELWDTPPFEATINNNSIFGRGVADMKGGLAACLFCLSLLKKEGFELKGDVILQSVIGEEVGEAGTKECINRGYSGDFAIVADTSECQIQGQGGVITGWVTIESPTTHHDGTRSKMIHAGGGLFAANAIEKMTKMINGLQDLERHWAVTKSYPGFLPGSNTINPAVIEGGIHPAFTPNQCALWITVHFYPNESYESVTQEIEEHLMAVASSDPWLRKNPPAFRWGGNSMIEDRGEIFPALEVSPNWQGVQLLQETHKQVFNKDVNVSMSPSVTDGGWLSEANIKTVIYGPGKLEQAHSLNEELSIDELFDYCKSLIQFIYQWCNLPKEEI</sequence>
<dbReference type="STRING" id="519424.AZF04_04215"/>
<evidence type="ECO:0000256" key="5">
    <source>
        <dbReference type="ARBA" id="ARBA00022801"/>
    </source>
</evidence>
<dbReference type="SUPFAM" id="SSF55031">
    <property type="entry name" value="Bacterial exopeptidase dimerisation domain"/>
    <property type="match status" value="1"/>
</dbReference>
<evidence type="ECO:0000259" key="8">
    <source>
        <dbReference type="Pfam" id="PF07687"/>
    </source>
</evidence>
<proteinExistence type="inferred from homology"/>
<keyword evidence="4" id="KW-0479">Metal-binding</keyword>
<dbReference type="NCBIfam" id="TIGR01910">
    <property type="entry name" value="DapE-ArgE"/>
    <property type="match status" value="1"/>
</dbReference>
<comment type="cofactor">
    <cofactor evidence="2">
        <name>Zn(2+)</name>
        <dbReference type="ChEBI" id="CHEBI:29105"/>
    </cofactor>
</comment>
<keyword evidence="5" id="KW-0378">Hydrolase</keyword>
<dbReference type="Proteomes" id="UP000075806">
    <property type="component" value="Unassembled WGS sequence"/>
</dbReference>
<evidence type="ECO:0000256" key="7">
    <source>
        <dbReference type="ARBA" id="ARBA00023285"/>
    </source>
</evidence>